<organism evidence="2 3">
    <name type="scientific">Psychracetigena formicireducens</name>
    <dbReference type="NCBI Taxonomy" id="2986056"/>
    <lineage>
        <taxon>Bacteria</taxon>
        <taxon>Bacillati</taxon>
        <taxon>Candidatus Lithacetigenota</taxon>
        <taxon>Candidatus Psychracetigena</taxon>
    </lineage>
</organism>
<dbReference type="EMBL" id="QLTW01000163">
    <property type="protein sequence ID" value="MBT9145758.1"/>
    <property type="molecule type" value="Genomic_DNA"/>
</dbReference>
<accession>A0A9E2BHQ2</accession>
<sequence>MTIEEFKTPFQMRLDNENRWVKLGKSMPWDTLAKIYYRSMSADKGAPAIDARIVTGAMIIKHKLKLDDRETIETIRENMYMQYFPGLSEYTYEGVFERSLFTALRYRLGADKFDVMTRQIILRSEKKEDAAEKDLNDPDNE</sequence>
<dbReference type="InterPro" id="IPR008490">
    <property type="entry name" value="Transposase_InsH_N"/>
</dbReference>
<reference evidence="2 3" key="1">
    <citation type="journal article" date="2021" name="bioRxiv">
        <title>Unique metabolic strategies in Hadean analogues reveal hints for primordial physiology.</title>
        <authorList>
            <person name="Nobu M.K."/>
            <person name="Nakai R."/>
            <person name="Tamazawa S."/>
            <person name="Mori H."/>
            <person name="Toyoda A."/>
            <person name="Ijiri A."/>
            <person name="Suzuki S."/>
            <person name="Kurokawa K."/>
            <person name="Kamagata Y."/>
            <person name="Tamaki H."/>
        </authorList>
    </citation>
    <scope>NUCLEOTIDE SEQUENCE [LARGE SCALE GENOMIC DNA]</scope>
    <source>
        <strain evidence="2">BS525</strain>
    </source>
</reference>
<evidence type="ECO:0000259" key="1">
    <source>
        <dbReference type="Pfam" id="PF05598"/>
    </source>
</evidence>
<dbReference type="AlphaFoldDB" id="A0A9E2BHQ2"/>
<comment type="caution">
    <text evidence="2">The sequence shown here is derived from an EMBL/GenBank/DDBJ whole genome shotgun (WGS) entry which is preliminary data.</text>
</comment>
<protein>
    <recommendedName>
        <fullName evidence="1">Transposase InsH N-terminal domain-containing protein</fullName>
    </recommendedName>
</protein>
<dbReference type="Proteomes" id="UP000811545">
    <property type="component" value="Unassembled WGS sequence"/>
</dbReference>
<proteinExistence type="predicted"/>
<name>A0A9E2BHQ2_PSYF1</name>
<dbReference type="Pfam" id="PF05598">
    <property type="entry name" value="DUF772"/>
    <property type="match status" value="1"/>
</dbReference>
<feature type="domain" description="Transposase InsH N-terminal" evidence="1">
    <location>
        <begin position="11"/>
        <end position="105"/>
    </location>
</feature>
<evidence type="ECO:0000313" key="3">
    <source>
        <dbReference type="Proteomes" id="UP000811545"/>
    </source>
</evidence>
<gene>
    <name evidence="2" type="ORF">DDT42_01635</name>
</gene>
<evidence type="ECO:0000313" key="2">
    <source>
        <dbReference type="EMBL" id="MBT9145758.1"/>
    </source>
</evidence>